<dbReference type="NCBIfam" id="TIGR02481">
    <property type="entry name" value="hemeryth_dom"/>
    <property type="match status" value="1"/>
</dbReference>
<dbReference type="PROSITE" id="PS00550">
    <property type="entry name" value="HEMERYTHRINS"/>
    <property type="match status" value="1"/>
</dbReference>
<dbReference type="EMBL" id="AP024485">
    <property type="protein sequence ID" value="BCS88615.1"/>
    <property type="molecule type" value="Genomic_DNA"/>
</dbReference>
<evidence type="ECO:0000256" key="3">
    <source>
        <dbReference type="ARBA" id="ARBA00022723"/>
    </source>
</evidence>
<keyword evidence="3" id="KW-0479">Metal-binding</keyword>
<gene>
    <name evidence="6" type="ORF">PSDVSF_18570</name>
</gene>
<organism evidence="6 7">
    <name type="scientific">Pseudodesulfovibrio sediminis</name>
    <dbReference type="NCBI Taxonomy" id="2810563"/>
    <lineage>
        <taxon>Bacteria</taxon>
        <taxon>Pseudomonadati</taxon>
        <taxon>Thermodesulfobacteriota</taxon>
        <taxon>Desulfovibrionia</taxon>
        <taxon>Desulfovibrionales</taxon>
        <taxon>Desulfovibrionaceae</taxon>
    </lineage>
</organism>
<proteinExistence type="inferred from homology"/>
<sequence length="133" mass="15698">MAFIDFTQKNMINIPEIDDQHRNLFAILNKMHAATSEGMEQSAIVEIFNDLIRYTVEHFETEEIQMKQYDYPKYAAHKKEHDDLTNQAIELQKLFYDGSATVTFELLDFLHQWLNDHTMGTDTEMGEFLCEQQ</sequence>
<comment type="similarity">
    <text evidence="1">Belongs to the hemerythrin family.</text>
</comment>
<dbReference type="Pfam" id="PF01814">
    <property type="entry name" value="Hemerythrin"/>
    <property type="match status" value="1"/>
</dbReference>
<evidence type="ECO:0000313" key="7">
    <source>
        <dbReference type="Proteomes" id="UP001053296"/>
    </source>
</evidence>
<evidence type="ECO:0000256" key="2">
    <source>
        <dbReference type="ARBA" id="ARBA00022621"/>
    </source>
</evidence>
<dbReference type="NCBIfam" id="NF033749">
    <property type="entry name" value="bact_hemeryth"/>
    <property type="match status" value="1"/>
</dbReference>
<dbReference type="InterPro" id="IPR035938">
    <property type="entry name" value="Hemerythrin-like_sf"/>
</dbReference>
<evidence type="ECO:0000313" key="6">
    <source>
        <dbReference type="EMBL" id="BCS88615.1"/>
    </source>
</evidence>
<keyword evidence="4" id="KW-0408">Iron</keyword>
<evidence type="ECO:0000259" key="5">
    <source>
        <dbReference type="Pfam" id="PF01814"/>
    </source>
</evidence>
<dbReference type="InterPro" id="IPR050669">
    <property type="entry name" value="Hemerythrin"/>
</dbReference>
<dbReference type="CDD" id="cd12107">
    <property type="entry name" value="Hemerythrin"/>
    <property type="match status" value="1"/>
</dbReference>
<dbReference type="Proteomes" id="UP001053296">
    <property type="component" value="Chromosome"/>
</dbReference>
<dbReference type="InterPro" id="IPR012312">
    <property type="entry name" value="Hemerythrin-like"/>
</dbReference>
<dbReference type="Gene3D" id="1.20.120.50">
    <property type="entry name" value="Hemerythrin-like"/>
    <property type="match status" value="1"/>
</dbReference>
<dbReference type="PANTHER" id="PTHR37164">
    <property type="entry name" value="BACTERIOHEMERYTHRIN"/>
    <property type="match status" value="1"/>
</dbReference>
<evidence type="ECO:0000256" key="1">
    <source>
        <dbReference type="ARBA" id="ARBA00010587"/>
    </source>
</evidence>
<dbReference type="InterPro" id="IPR016131">
    <property type="entry name" value="Haemerythrin_Fe_BS"/>
</dbReference>
<dbReference type="SUPFAM" id="SSF47188">
    <property type="entry name" value="Hemerythrin-like"/>
    <property type="match status" value="1"/>
</dbReference>
<keyword evidence="7" id="KW-1185">Reference proteome</keyword>
<name>A0ABN6ETQ5_9BACT</name>
<protein>
    <submittedName>
        <fullName evidence="6">Hemerythrin</fullName>
    </submittedName>
</protein>
<dbReference type="PANTHER" id="PTHR37164:SF1">
    <property type="entry name" value="BACTERIOHEMERYTHRIN"/>
    <property type="match status" value="1"/>
</dbReference>
<evidence type="ECO:0000256" key="4">
    <source>
        <dbReference type="ARBA" id="ARBA00023004"/>
    </source>
</evidence>
<feature type="domain" description="Hemerythrin-like" evidence="5">
    <location>
        <begin position="15"/>
        <end position="126"/>
    </location>
</feature>
<dbReference type="InterPro" id="IPR012827">
    <property type="entry name" value="Hemerythrin_metal-bd"/>
</dbReference>
<keyword evidence="2" id="KW-0561">Oxygen transport</keyword>
<dbReference type="RefSeq" id="WP_229590609.1">
    <property type="nucleotide sequence ID" value="NZ_AP024485.1"/>
</dbReference>
<accession>A0ABN6ETQ5</accession>
<keyword evidence="2" id="KW-0813">Transport</keyword>
<reference evidence="6" key="1">
    <citation type="journal article" date="2022" name="Arch. Microbiol.">
        <title>Pseudodesulfovibrio sediminis sp. nov., a mesophilic and neutrophilic sulfate-reducing bacterium isolated from sediment of a brackish lake.</title>
        <authorList>
            <person name="Takahashi A."/>
            <person name="Kojima H."/>
            <person name="Watanabe M."/>
            <person name="Fukui M."/>
        </authorList>
    </citation>
    <scope>NUCLEOTIDE SEQUENCE</scope>
    <source>
        <strain evidence="6">SF6</strain>
    </source>
</reference>